<dbReference type="Proteomes" id="UP000441208">
    <property type="component" value="Unassembled WGS sequence"/>
</dbReference>
<accession>A0A6A4DTY2</accession>
<evidence type="ECO:0000313" key="4">
    <source>
        <dbReference type="EMBL" id="KAE9116117.1"/>
    </source>
</evidence>
<proteinExistence type="predicted"/>
<evidence type="ECO:0000313" key="17">
    <source>
        <dbReference type="Proteomes" id="UP000441208"/>
    </source>
</evidence>
<evidence type="ECO:0000256" key="1">
    <source>
        <dbReference type="SAM" id="MobiDB-lite"/>
    </source>
</evidence>
<gene>
    <name evidence="10" type="ORF">PF001_g9061</name>
    <name evidence="9" type="ORF">PF002_g5849</name>
    <name evidence="8" type="ORF">PF004_g8777</name>
    <name evidence="7" type="ORF">PF005_g17756</name>
    <name evidence="6" type="ORF">PF006_g8812</name>
    <name evidence="5" type="ORF">PF007_g9658</name>
    <name evidence="11" type="ORF">PF008_g9047</name>
    <name evidence="2" type="ORF">PF009_g10086</name>
    <name evidence="4" type="ORF">PF010_g9082</name>
    <name evidence="3" type="ORF">PF011_g16825</name>
</gene>
<dbReference type="EMBL" id="QXFY01000421">
    <property type="protein sequence ID" value="KAE9344841.1"/>
    <property type="molecule type" value="Genomic_DNA"/>
</dbReference>
<dbReference type="Proteomes" id="UP000460718">
    <property type="component" value="Unassembled WGS sequence"/>
</dbReference>
<feature type="compositionally biased region" description="Basic and acidic residues" evidence="1">
    <location>
        <begin position="276"/>
        <end position="288"/>
    </location>
</feature>
<dbReference type="Proteomes" id="UP000429523">
    <property type="component" value="Unassembled WGS sequence"/>
</dbReference>
<comment type="caution">
    <text evidence="10">The sequence shown here is derived from an EMBL/GenBank/DDBJ whole genome shotgun (WGS) entry which is preliminary data.</text>
</comment>
<dbReference type="EMBL" id="QXGF01000447">
    <property type="protein sequence ID" value="KAE8940102.1"/>
    <property type="molecule type" value="Genomic_DNA"/>
</dbReference>
<evidence type="ECO:0000313" key="10">
    <source>
        <dbReference type="EMBL" id="KAE9312773.1"/>
    </source>
</evidence>
<evidence type="ECO:0000313" key="12">
    <source>
        <dbReference type="Proteomes" id="UP000429523"/>
    </source>
</evidence>
<feature type="region of interest" description="Disordered" evidence="1">
    <location>
        <begin position="263"/>
        <end position="288"/>
    </location>
</feature>
<dbReference type="EMBL" id="QXFX01000427">
    <property type="protein sequence ID" value="KAE9116117.1"/>
    <property type="molecule type" value="Genomic_DNA"/>
</dbReference>
<dbReference type="AlphaFoldDB" id="A0A6A4DTY2"/>
<reference evidence="12 13" key="1">
    <citation type="submission" date="2018-08" db="EMBL/GenBank/DDBJ databases">
        <title>Genomic investigation of the strawberry pathogen Phytophthora fragariae indicates pathogenicity is determined by transcriptional variation in three key races.</title>
        <authorList>
            <person name="Adams T.M."/>
            <person name="Armitage A.D."/>
            <person name="Sobczyk M.K."/>
            <person name="Bates H.J."/>
            <person name="Dunwell J.M."/>
            <person name="Nellist C.F."/>
            <person name="Harrison R.J."/>
        </authorList>
    </citation>
    <scope>NUCLEOTIDE SEQUENCE [LARGE SCALE GENOMIC DNA]</scope>
    <source>
        <strain evidence="10 14">A4</strain>
        <strain evidence="9 15">BC-1</strain>
        <strain evidence="8 19">BC-23</strain>
        <strain evidence="7 13">NOV-27</strain>
        <strain evidence="6 16">NOV-5</strain>
        <strain evidence="5 17">NOV-71</strain>
        <strain evidence="11 20">NOV-77</strain>
        <strain evidence="2 12">NOV-9</strain>
        <strain evidence="4 21">ONT-3</strain>
        <strain evidence="3 18">SCRP245</strain>
    </source>
</reference>
<dbReference type="EMBL" id="QXFW01001232">
    <property type="protein sequence ID" value="KAE8994187.1"/>
    <property type="molecule type" value="Genomic_DNA"/>
</dbReference>
<evidence type="ECO:0000313" key="18">
    <source>
        <dbReference type="Proteomes" id="UP000460718"/>
    </source>
</evidence>
<evidence type="ECO:0000313" key="16">
    <source>
        <dbReference type="Proteomes" id="UP000440732"/>
    </source>
</evidence>
<evidence type="ECO:0000313" key="8">
    <source>
        <dbReference type="EMBL" id="KAE9236738.1"/>
    </source>
</evidence>
<evidence type="ECO:0000313" key="2">
    <source>
        <dbReference type="EMBL" id="KAE8940102.1"/>
    </source>
</evidence>
<evidence type="ECO:0000313" key="5">
    <source>
        <dbReference type="EMBL" id="KAE9116449.1"/>
    </source>
</evidence>
<dbReference type="EMBL" id="QXGC01000415">
    <property type="protein sequence ID" value="KAE9236738.1"/>
    <property type="molecule type" value="Genomic_DNA"/>
</dbReference>
<keyword evidence="13" id="KW-1185">Reference proteome</keyword>
<name>A0A6A4DTY2_9STRA</name>
<evidence type="ECO:0000313" key="13">
    <source>
        <dbReference type="Proteomes" id="UP000433483"/>
    </source>
</evidence>
<dbReference type="Proteomes" id="UP000440732">
    <property type="component" value="Unassembled WGS sequence"/>
</dbReference>
<protein>
    <submittedName>
        <fullName evidence="10">Uncharacterized protein</fullName>
    </submittedName>
</protein>
<evidence type="ECO:0000313" key="11">
    <source>
        <dbReference type="EMBL" id="KAE9344841.1"/>
    </source>
</evidence>
<dbReference type="Proteomes" id="UP000440367">
    <property type="component" value="Unassembled WGS sequence"/>
</dbReference>
<dbReference type="EMBL" id="QXFZ01000438">
    <property type="protein sequence ID" value="KAE9116449.1"/>
    <property type="molecule type" value="Genomic_DNA"/>
</dbReference>
<dbReference type="EMBL" id="QXGB01001244">
    <property type="protein sequence ID" value="KAE9194266.1"/>
    <property type="molecule type" value="Genomic_DNA"/>
</dbReference>
<evidence type="ECO:0000313" key="19">
    <source>
        <dbReference type="Proteomes" id="UP000476176"/>
    </source>
</evidence>
<dbReference type="Proteomes" id="UP000437068">
    <property type="component" value="Unassembled WGS sequence"/>
</dbReference>
<dbReference type="EMBL" id="QXGA01000408">
    <property type="protein sequence ID" value="KAE9146420.1"/>
    <property type="molecule type" value="Genomic_DNA"/>
</dbReference>
<evidence type="ECO:0000313" key="20">
    <source>
        <dbReference type="Proteomes" id="UP000486351"/>
    </source>
</evidence>
<dbReference type="OrthoDB" id="10299196at2759"/>
<dbReference type="EMBL" id="QXGD01000196">
    <property type="protein sequence ID" value="KAE9248334.1"/>
    <property type="molecule type" value="Genomic_DNA"/>
</dbReference>
<evidence type="ECO:0000313" key="14">
    <source>
        <dbReference type="Proteomes" id="UP000437068"/>
    </source>
</evidence>
<evidence type="ECO:0000313" key="7">
    <source>
        <dbReference type="EMBL" id="KAE9194266.1"/>
    </source>
</evidence>
<dbReference type="Proteomes" id="UP000488956">
    <property type="component" value="Unassembled WGS sequence"/>
</dbReference>
<evidence type="ECO:0000313" key="15">
    <source>
        <dbReference type="Proteomes" id="UP000440367"/>
    </source>
</evidence>
<evidence type="ECO:0000313" key="6">
    <source>
        <dbReference type="EMBL" id="KAE9146420.1"/>
    </source>
</evidence>
<dbReference type="Proteomes" id="UP000433483">
    <property type="component" value="Unassembled WGS sequence"/>
</dbReference>
<evidence type="ECO:0000313" key="9">
    <source>
        <dbReference type="EMBL" id="KAE9248334.1"/>
    </source>
</evidence>
<evidence type="ECO:0000313" key="3">
    <source>
        <dbReference type="EMBL" id="KAE8994187.1"/>
    </source>
</evidence>
<organism evidence="10 14">
    <name type="scientific">Phytophthora fragariae</name>
    <dbReference type="NCBI Taxonomy" id="53985"/>
    <lineage>
        <taxon>Eukaryota</taxon>
        <taxon>Sar</taxon>
        <taxon>Stramenopiles</taxon>
        <taxon>Oomycota</taxon>
        <taxon>Peronosporomycetes</taxon>
        <taxon>Peronosporales</taxon>
        <taxon>Peronosporaceae</taxon>
        <taxon>Phytophthora</taxon>
    </lineage>
</organism>
<dbReference type="Proteomes" id="UP000476176">
    <property type="component" value="Unassembled WGS sequence"/>
</dbReference>
<evidence type="ECO:0000313" key="21">
    <source>
        <dbReference type="Proteomes" id="UP000488956"/>
    </source>
</evidence>
<sequence>MALRMAASRCRSATSSTKLFRVGRSYSSAPLKSAAGTLYTACKRVNANAELLSTYDNELQLFPADLNPAARWWTMVQLHMPAQTHVELPEFLEGAKAASKAYLKAILSKEFSHFAAGLTHESAAAAELAAYCMPQDYDLWKRAMAYMVKDTNMTLDLLDVEIQSAAVASVRYVQLTQTEYEAQTAGPTTLPWLWAPDATIEYMQIRVTTRSLDTMKITLTGQGERVVLQDNTHTWTFGSKVGSPDELDWRIVATGDKNNDEKTLSHTVYADEADDTREKEALDSEEKA</sequence>
<dbReference type="EMBL" id="QXGE01000427">
    <property type="protein sequence ID" value="KAE9312773.1"/>
    <property type="molecule type" value="Genomic_DNA"/>
</dbReference>
<dbReference type="Proteomes" id="UP000486351">
    <property type="component" value="Unassembled WGS sequence"/>
</dbReference>